<organism evidence="1 2">
    <name type="scientific">Mycobacterium tuberculosis</name>
    <dbReference type="NCBI Taxonomy" id="1773"/>
    <lineage>
        <taxon>Bacteria</taxon>
        <taxon>Bacillati</taxon>
        <taxon>Actinomycetota</taxon>
        <taxon>Actinomycetes</taxon>
        <taxon>Mycobacteriales</taxon>
        <taxon>Mycobacteriaceae</taxon>
        <taxon>Mycobacterium</taxon>
        <taxon>Mycobacterium tuberculosis complex</taxon>
    </lineage>
</organism>
<reference evidence="1 2" key="1">
    <citation type="submission" date="2015-03" db="EMBL/GenBank/DDBJ databases">
        <authorList>
            <consortium name="Pathogen Informatics"/>
        </authorList>
    </citation>
    <scope>NUCLEOTIDE SEQUENCE [LARGE SCALE GENOMIC DNA]</scope>
    <source>
        <strain evidence="1 2">C09601061</strain>
    </source>
</reference>
<dbReference type="EMBL" id="CGCX01001809">
    <property type="protein sequence ID" value="CFS01749.1"/>
    <property type="molecule type" value="Genomic_DNA"/>
</dbReference>
<protein>
    <submittedName>
        <fullName evidence="1">Uncharacterized protein</fullName>
    </submittedName>
</protein>
<evidence type="ECO:0000313" key="1">
    <source>
        <dbReference type="EMBL" id="CFS01749.1"/>
    </source>
</evidence>
<proteinExistence type="predicted"/>
<dbReference type="AlphaFoldDB" id="A0A654U640"/>
<sequence>MPAAAANGIVSSETVTASSMTTASSRSVPRTSGLRLNTRSIVRHGKRSLNVIMVAPSRSRVVAIIAVNCSWLLGSFGLGAGDVGHEWLGAVHIG</sequence>
<evidence type="ECO:0000313" key="2">
    <source>
        <dbReference type="Proteomes" id="UP000046680"/>
    </source>
</evidence>
<dbReference type="Proteomes" id="UP000046680">
    <property type="component" value="Unassembled WGS sequence"/>
</dbReference>
<accession>A0A654U640</accession>
<name>A0A654U640_MYCTX</name>
<gene>
    <name evidence="1" type="ORF">ERS007657_03593</name>
</gene>